<dbReference type="Gene3D" id="3.20.170.20">
    <property type="entry name" value="Protein of unknown function DUF952"/>
    <property type="match status" value="1"/>
</dbReference>
<dbReference type="EMBL" id="SRXV01000001">
    <property type="protein sequence ID" value="TGY94086.1"/>
    <property type="molecule type" value="Genomic_DNA"/>
</dbReference>
<gene>
    <name evidence="1" type="ORF">E5162_02045</name>
</gene>
<organism evidence="1 2">
    <name type="scientific">Marinicauda pacifica</name>
    <dbReference type="NCBI Taxonomy" id="1133559"/>
    <lineage>
        <taxon>Bacteria</taxon>
        <taxon>Pseudomonadati</taxon>
        <taxon>Pseudomonadota</taxon>
        <taxon>Alphaproteobacteria</taxon>
        <taxon>Maricaulales</taxon>
        <taxon>Maricaulaceae</taxon>
        <taxon>Marinicauda</taxon>
    </lineage>
</organism>
<dbReference type="OrthoDB" id="9799937at2"/>
<dbReference type="AlphaFoldDB" id="A0A4S2HDM4"/>
<keyword evidence="2" id="KW-1185">Reference proteome</keyword>
<sequence length="115" mass="12562">MTDTVLYRFADPASLAAASASGEFRGEALDEQDGFIHLSTRTQLADTLDAHFAGVDRIALAEIDGAHIADIVKWEVSRGGERFPHAYGAIPFSAIETVYLLRRGEDGAWQWPEAL</sequence>
<evidence type="ECO:0000313" key="1">
    <source>
        <dbReference type="EMBL" id="TGY94086.1"/>
    </source>
</evidence>
<dbReference type="InterPro" id="IPR009297">
    <property type="entry name" value="DUF952"/>
</dbReference>
<dbReference type="PANTHER" id="PTHR34129">
    <property type="entry name" value="BLR1139 PROTEIN"/>
    <property type="match status" value="1"/>
</dbReference>
<accession>A0A4S2HDM4</accession>
<evidence type="ECO:0000313" key="2">
    <source>
        <dbReference type="Proteomes" id="UP000305451"/>
    </source>
</evidence>
<name>A0A4S2HDM4_9PROT</name>
<protein>
    <submittedName>
        <fullName evidence="1">DUF952 domain-containing protein</fullName>
    </submittedName>
</protein>
<dbReference type="RefSeq" id="WP_135943281.1">
    <property type="nucleotide sequence ID" value="NZ_BMEI01000001.1"/>
</dbReference>
<dbReference type="Proteomes" id="UP000305451">
    <property type="component" value="Unassembled WGS sequence"/>
</dbReference>
<dbReference type="Pfam" id="PF06108">
    <property type="entry name" value="DUF952"/>
    <property type="match status" value="1"/>
</dbReference>
<dbReference type="PANTHER" id="PTHR34129:SF1">
    <property type="entry name" value="DUF952 DOMAIN-CONTAINING PROTEIN"/>
    <property type="match status" value="1"/>
</dbReference>
<proteinExistence type="predicted"/>
<comment type="caution">
    <text evidence="1">The sequence shown here is derived from an EMBL/GenBank/DDBJ whole genome shotgun (WGS) entry which is preliminary data.</text>
</comment>
<dbReference type="SUPFAM" id="SSF56399">
    <property type="entry name" value="ADP-ribosylation"/>
    <property type="match status" value="1"/>
</dbReference>
<reference evidence="1 2" key="1">
    <citation type="journal article" date="2013" name="Int. J. Syst. Evol. Microbiol.">
        <title>Marinicauda pacifica gen. nov., sp. nov., a prosthecate alphaproteobacterium of the family Hyphomonadaceae isolated from deep seawater.</title>
        <authorList>
            <person name="Zhang X.Y."/>
            <person name="Li G.W."/>
            <person name="Wang C.S."/>
            <person name="Zhang Y.J."/>
            <person name="Xu X.W."/>
            <person name="Li H."/>
            <person name="Liu A."/>
            <person name="Liu C."/>
            <person name="Xie B.B."/>
            <person name="Qin Q.L."/>
            <person name="Xu Z."/>
            <person name="Chen X.L."/>
            <person name="Zhou B.C."/>
            <person name="Zhang Y.Z."/>
        </authorList>
    </citation>
    <scope>NUCLEOTIDE SEQUENCE [LARGE SCALE GENOMIC DNA]</scope>
    <source>
        <strain evidence="1 2">P-1 km-3</strain>
    </source>
</reference>